<evidence type="ECO:0000313" key="5">
    <source>
        <dbReference type="EMBL" id="MPY47490.1"/>
    </source>
</evidence>
<dbReference type="InterPro" id="IPR045851">
    <property type="entry name" value="AMP-bd_C_sf"/>
</dbReference>
<dbReference type="AlphaFoldDB" id="A0A5N8WJ68"/>
<dbReference type="SUPFAM" id="SSF56801">
    <property type="entry name" value="Acetyl-CoA synthetase-like"/>
    <property type="match status" value="1"/>
</dbReference>
<dbReference type="PANTHER" id="PTHR43201">
    <property type="entry name" value="ACYL-COA SYNTHETASE"/>
    <property type="match status" value="1"/>
</dbReference>
<name>A0A5N8WJ68_9ACTN</name>
<dbReference type="Gene3D" id="3.30.300.30">
    <property type="match status" value="1"/>
</dbReference>
<dbReference type="Pfam" id="PF00501">
    <property type="entry name" value="AMP-binding"/>
    <property type="match status" value="1"/>
</dbReference>
<keyword evidence="6" id="KW-1185">Reference proteome</keyword>
<evidence type="ECO:0000256" key="1">
    <source>
        <dbReference type="ARBA" id="ARBA00006432"/>
    </source>
</evidence>
<protein>
    <submittedName>
        <fullName evidence="5">AMP-binding protein</fullName>
    </submittedName>
</protein>
<dbReference type="Gene3D" id="3.40.50.980">
    <property type="match status" value="2"/>
</dbReference>
<accession>A0A5N8WJ68</accession>
<gene>
    <name evidence="5" type="ORF">FPZ41_02320</name>
</gene>
<dbReference type="RefSeq" id="WP_152858467.1">
    <property type="nucleotide sequence ID" value="NZ_VMNX01000003.1"/>
</dbReference>
<proteinExistence type="inferred from homology"/>
<dbReference type="InterPro" id="IPR000873">
    <property type="entry name" value="AMP-dep_synth/lig_dom"/>
</dbReference>
<comment type="caution">
    <text evidence="5">The sequence shown here is derived from an EMBL/GenBank/DDBJ whole genome shotgun (WGS) entry which is preliminary data.</text>
</comment>
<feature type="domain" description="AMP-dependent synthetase/ligase" evidence="3">
    <location>
        <begin position="32"/>
        <end position="427"/>
    </location>
</feature>
<evidence type="ECO:0000256" key="2">
    <source>
        <dbReference type="ARBA" id="ARBA00022598"/>
    </source>
</evidence>
<dbReference type="GO" id="GO:0006631">
    <property type="term" value="P:fatty acid metabolic process"/>
    <property type="evidence" value="ECO:0007669"/>
    <property type="project" value="TreeGrafter"/>
</dbReference>
<keyword evidence="2" id="KW-0436">Ligase</keyword>
<dbReference type="Gene3D" id="2.30.38.10">
    <property type="entry name" value="Luciferase, Domain 3"/>
    <property type="match status" value="1"/>
</dbReference>
<reference evidence="5 6" key="1">
    <citation type="submission" date="2019-09" db="EMBL/GenBank/DDBJ databases">
        <authorList>
            <person name="Duangmal K."/>
            <person name="Teo W.F.A."/>
            <person name="Lipun K."/>
        </authorList>
    </citation>
    <scope>NUCLEOTIDE SEQUENCE [LARGE SCALE GENOMIC DNA]</scope>
    <source>
        <strain evidence="5 6">K1PN6</strain>
    </source>
</reference>
<feature type="domain" description="AMP-binding enzyme C-terminal" evidence="4">
    <location>
        <begin position="478"/>
        <end position="554"/>
    </location>
</feature>
<dbReference type="PANTHER" id="PTHR43201:SF5">
    <property type="entry name" value="MEDIUM-CHAIN ACYL-COA LIGASE ACSF2, MITOCHONDRIAL"/>
    <property type="match status" value="1"/>
</dbReference>
<evidence type="ECO:0000259" key="3">
    <source>
        <dbReference type="Pfam" id="PF00501"/>
    </source>
</evidence>
<dbReference type="GO" id="GO:0031956">
    <property type="term" value="F:medium-chain fatty acid-CoA ligase activity"/>
    <property type="evidence" value="ECO:0007669"/>
    <property type="project" value="TreeGrafter"/>
</dbReference>
<comment type="similarity">
    <text evidence="1">Belongs to the ATP-dependent AMP-binding enzyme family.</text>
</comment>
<dbReference type="Proteomes" id="UP000373149">
    <property type="component" value="Unassembled WGS sequence"/>
</dbReference>
<dbReference type="EMBL" id="VMNX01000003">
    <property type="protein sequence ID" value="MPY47490.1"/>
    <property type="molecule type" value="Genomic_DNA"/>
</dbReference>
<dbReference type="Pfam" id="PF13193">
    <property type="entry name" value="AMP-binding_C"/>
    <property type="match status" value="1"/>
</dbReference>
<dbReference type="InterPro" id="IPR020845">
    <property type="entry name" value="AMP-binding_CS"/>
</dbReference>
<sequence>MTTISPPHDRRAALEARHPRWIPRTTAQQLDAATEEFGDRPLLLADDRSHSYAEVREWTLRLAAGLLALGVRAGDHVAVDMANFPEAVALKYAVARIGAVSVSVNFLLRHEELRYVLNQSDTVVLITMDAFRGIDYLDALDRIAPDWERHAGGTELPCLRHVFVRGTGGPPSRGRTLEELVGLGQSVSDEEVFERTAAADPFAPSDLLYTSGTTGVAKGALLQHDAVLRTAYASAYTRAFQDGRRILFALPIYHVFGYVEAMVPVLFVGGAICPQPVFDADRMLHDIGRHHIDELICVPAMTSVVLATARAGQHDLSSLTTMFSSGAAHAPGIWSEMLEVLGVEELFTAYGQTETTASTLCTRPGDPIERLVSTNGCPKPAGVAGDPGLGGLLAVYRAVDPATGTEVPAGEVGELLVRGPAVTSGYYDKPDETAAAFDADGWLRTGDLGRFDEHGYLTLTGRRKDTYRCGGELVVPGEVEAVLEEHPGVRAAYVVGIPHERMGEAGCAWIVAEESGWPSPEELVAYCAERLAKFKVPAVVLFTQASDVPVTVTGRVQKFRLAERATAELGLAPVGTPA</sequence>
<evidence type="ECO:0000313" key="6">
    <source>
        <dbReference type="Proteomes" id="UP000373149"/>
    </source>
</evidence>
<organism evidence="5 6">
    <name type="scientific">Streptomyces acidicola</name>
    <dbReference type="NCBI Taxonomy" id="2596892"/>
    <lineage>
        <taxon>Bacteria</taxon>
        <taxon>Bacillati</taxon>
        <taxon>Actinomycetota</taxon>
        <taxon>Actinomycetes</taxon>
        <taxon>Kitasatosporales</taxon>
        <taxon>Streptomycetaceae</taxon>
        <taxon>Streptomyces</taxon>
    </lineage>
</organism>
<evidence type="ECO:0000259" key="4">
    <source>
        <dbReference type="Pfam" id="PF13193"/>
    </source>
</evidence>
<dbReference type="InterPro" id="IPR025110">
    <property type="entry name" value="AMP-bd_C"/>
</dbReference>
<dbReference type="PROSITE" id="PS00455">
    <property type="entry name" value="AMP_BINDING"/>
    <property type="match status" value="1"/>
</dbReference>